<comment type="caution">
    <text evidence="2">The sequence shown here is derived from an EMBL/GenBank/DDBJ whole genome shotgun (WGS) entry which is preliminary data.</text>
</comment>
<dbReference type="Gene3D" id="3.40.50.720">
    <property type="entry name" value="NAD(P)-binding Rossmann-like Domain"/>
    <property type="match status" value="1"/>
</dbReference>
<accession>A0A5N6M476</accession>
<dbReference type="PRINTS" id="PR00080">
    <property type="entry name" value="SDRFAMILY"/>
</dbReference>
<dbReference type="GO" id="GO:0016616">
    <property type="term" value="F:oxidoreductase activity, acting on the CH-OH group of donors, NAD or NADP as acceptor"/>
    <property type="evidence" value="ECO:0007669"/>
    <property type="project" value="UniProtKB-ARBA"/>
</dbReference>
<proteinExistence type="inferred from homology"/>
<sequence>MDLIDFSKHHKSILGLVRSYEQLKFKEEQPGKASIEKEKEIPLESKVALITGGASGIGEAAARLFLEHGARVVIADVQDDLAHQLVASLTDYSGNICYHRCDVRDEKQVEDAVSHTVTKYGSLDILFSNAGIMGPMTALLDMDLDAFDNTMAVNVRGVAATIKHAARAMVAKKTPGSIICTASVAASIGGAGPHAYTTSKHAMIGLMRTACKELGAYGIRVNCISPFGVGTPLSCAAYNVEASQVEANCSAIGNLKGVVLKANHVAEAALFLASDESVYVSGQNLGVDGGFTVVSGSYSVS</sequence>
<organism evidence="2 3">
    <name type="scientific">Mikania micrantha</name>
    <name type="common">bitter vine</name>
    <dbReference type="NCBI Taxonomy" id="192012"/>
    <lineage>
        <taxon>Eukaryota</taxon>
        <taxon>Viridiplantae</taxon>
        <taxon>Streptophyta</taxon>
        <taxon>Embryophyta</taxon>
        <taxon>Tracheophyta</taxon>
        <taxon>Spermatophyta</taxon>
        <taxon>Magnoliopsida</taxon>
        <taxon>eudicotyledons</taxon>
        <taxon>Gunneridae</taxon>
        <taxon>Pentapetalae</taxon>
        <taxon>asterids</taxon>
        <taxon>campanulids</taxon>
        <taxon>Asterales</taxon>
        <taxon>Asteraceae</taxon>
        <taxon>Asteroideae</taxon>
        <taxon>Heliantheae alliance</taxon>
        <taxon>Eupatorieae</taxon>
        <taxon>Mikania</taxon>
    </lineage>
</organism>
<name>A0A5N6M476_9ASTR</name>
<dbReference type="PANTHER" id="PTHR42820">
    <property type="entry name" value="SHORT-CHAIN DEHYDROGENASE REDUCTASE"/>
    <property type="match status" value="1"/>
</dbReference>
<evidence type="ECO:0000313" key="2">
    <source>
        <dbReference type="EMBL" id="KAD3068725.1"/>
    </source>
</evidence>
<evidence type="ECO:0000256" key="1">
    <source>
        <dbReference type="ARBA" id="ARBA00006484"/>
    </source>
</evidence>
<dbReference type="SUPFAM" id="SSF51735">
    <property type="entry name" value="NAD(P)-binding Rossmann-fold domains"/>
    <property type="match status" value="1"/>
</dbReference>
<evidence type="ECO:0000313" key="3">
    <source>
        <dbReference type="Proteomes" id="UP000326396"/>
    </source>
</evidence>
<dbReference type="Proteomes" id="UP000326396">
    <property type="component" value="Linkage Group LG7"/>
</dbReference>
<dbReference type="PANTHER" id="PTHR42820:SF16">
    <property type="entry name" value="SHORT-CHAIN DEHYDROGENASE REDUCTASE 3B"/>
    <property type="match status" value="1"/>
</dbReference>
<dbReference type="OrthoDB" id="294295at2759"/>
<dbReference type="PRINTS" id="PR00081">
    <property type="entry name" value="GDHRDH"/>
</dbReference>
<comment type="similarity">
    <text evidence="1">Belongs to the short-chain dehydrogenases/reductases (SDR) family.</text>
</comment>
<keyword evidence="3" id="KW-1185">Reference proteome</keyword>
<reference evidence="2 3" key="1">
    <citation type="submission" date="2019-05" db="EMBL/GenBank/DDBJ databases">
        <title>Mikania micrantha, genome provides insights into the molecular mechanism of rapid growth.</title>
        <authorList>
            <person name="Liu B."/>
        </authorList>
    </citation>
    <scope>NUCLEOTIDE SEQUENCE [LARGE SCALE GENOMIC DNA]</scope>
    <source>
        <strain evidence="2">NLD-2019</strain>
        <tissue evidence="2">Leaf</tissue>
    </source>
</reference>
<gene>
    <name evidence="2" type="ORF">E3N88_36605</name>
</gene>
<dbReference type="Pfam" id="PF13561">
    <property type="entry name" value="adh_short_C2"/>
    <property type="match status" value="1"/>
</dbReference>
<dbReference type="AlphaFoldDB" id="A0A5N6M476"/>
<dbReference type="FunFam" id="3.40.50.720:FF:000084">
    <property type="entry name" value="Short-chain dehydrogenase reductase"/>
    <property type="match status" value="1"/>
</dbReference>
<dbReference type="InterPro" id="IPR036291">
    <property type="entry name" value="NAD(P)-bd_dom_sf"/>
</dbReference>
<dbReference type="InterPro" id="IPR002347">
    <property type="entry name" value="SDR_fam"/>
</dbReference>
<dbReference type="EMBL" id="SZYD01000017">
    <property type="protein sequence ID" value="KAD3068725.1"/>
    <property type="molecule type" value="Genomic_DNA"/>
</dbReference>
<protein>
    <submittedName>
        <fullName evidence="2">Uncharacterized protein</fullName>
    </submittedName>
</protein>